<evidence type="ECO:0000313" key="5">
    <source>
        <dbReference type="EMBL" id="KAK9134911.1"/>
    </source>
</evidence>
<sequence length="333" mass="37982">MRTPSLNNNLYFIVFVDDFSRFTWVYFAKEKSAAFTIFQKFKSCVEKQSGHSLKILRTDRGERKNKSLVEMAKSMLNVKEMPKRFWAEAIHTAAYILYHSLTIALKHKTPFEAWHGWKPKEMQGYSEFLVDDFFPNHEEVDDVPPSPQSPLSPSPPTSSSTPSSSSSTPPTSPDSSTPSQKWGSLQDIYARTEVCQISLAHEPSSFAEAVEVPEWCAAIDNEIQALKKHDKWELVDLPNGKTVIGLKWVYKIKYKPDGFIQKHKARLVARGCMQREVFVEQPIGYVVNGQDHKVCKHKKALYGLKQAPRAWYSRIDNCFSKFGLQKSASEPTL</sequence>
<evidence type="ECO:0000259" key="4">
    <source>
        <dbReference type="Pfam" id="PF07727"/>
    </source>
</evidence>
<dbReference type="Proteomes" id="UP001420932">
    <property type="component" value="Unassembled WGS sequence"/>
</dbReference>
<feature type="domain" description="Reverse transcriptase Ty1/copia-type" evidence="4">
    <location>
        <begin position="274"/>
        <end position="330"/>
    </location>
</feature>
<dbReference type="InterPro" id="IPR039537">
    <property type="entry name" value="Retrotran_Ty1/copia-like"/>
</dbReference>
<dbReference type="Gene3D" id="3.30.420.10">
    <property type="entry name" value="Ribonuclease H-like superfamily/Ribonuclease H"/>
    <property type="match status" value="2"/>
</dbReference>
<organism evidence="5 6">
    <name type="scientific">Stephania yunnanensis</name>
    <dbReference type="NCBI Taxonomy" id="152371"/>
    <lineage>
        <taxon>Eukaryota</taxon>
        <taxon>Viridiplantae</taxon>
        <taxon>Streptophyta</taxon>
        <taxon>Embryophyta</taxon>
        <taxon>Tracheophyta</taxon>
        <taxon>Spermatophyta</taxon>
        <taxon>Magnoliopsida</taxon>
        <taxon>Ranunculales</taxon>
        <taxon>Menispermaceae</taxon>
        <taxon>Menispermoideae</taxon>
        <taxon>Cissampelideae</taxon>
        <taxon>Stephania</taxon>
    </lineage>
</organism>
<feature type="region of interest" description="Disordered" evidence="3">
    <location>
        <begin position="137"/>
        <end position="182"/>
    </location>
</feature>
<keyword evidence="6" id="KW-1185">Reference proteome</keyword>
<dbReference type="InterPro" id="IPR043502">
    <property type="entry name" value="DNA/RNA_pol_sf"/>
</dbReference>
<reference evidence="5 6" key="1">
    <citation type="submission" date="2024-01" db="EMBL/GenBank/DDBJ databases">
        <title>Genome assemblies of Stephania.</title>
        <authorList>
            <person name="Yang L."/>
        </authorList>
    </citation>
    <scope>NUCLEOTIDE SEQUENCE [LARGE SCALE GENOMIC DNA]</scope>
    <source>
        <strain evidence="5">YNDBR</strain>
        <tissue evidence="5">Leaf</tissue>
    </source>
</reference>
<protein>
    <recommendedName>
        <fullName evidence="4">Reverse transcriptase Ty1/copia-type domain-containing protein</fullName>
    </recommendedName>
</protein>
<dbReference type="GO" id="GO:0046872">
    <property type="term" value="F:metal ion binding"/>
    <property type="evidence" value="ECO:0007669"/>
    <property type="project" value="UniProtKB-KW"/>
</dbReference>
<dbReference type="Pfam" id="PF07727">
    <property type="entry name" value="RVT_2"/>
    <property type="match status" value="1"/>
</dbReference>
<dbReference type="PANTHER" id="PTHR42648:SF18">
    <property type="entry name" value="RETROTRANSPOSON, UNCLASSIFIED-LIKE PROTEIN"/>
    <property type="match status" value="1"/>
</dbReference>
<comment type="caution">
    <text evidence="5">The sequence shown here is derived from an EMBL/GenBank/DDBJ whole genome shotgun (WGS) entry which is preliminary data.</text>
</comment>
<evidence type="ECO:0000256" key="3">
    <source>
        <dbReference type="SAM" id="MobiDB-lite"/>
    </source>
</evidence>
<dbReference type="AlphaFoldDB" id="A0AAP0JK12"/>
<dbReference type="InterPro" id="IPR013103">
    <property type="entry name" value="RVT_2"/>
</dbReference>
<evidence type="ECO:0000256" key="1">
    <source>
        <dbReference type="ARBA" id="ARBA00022723"/>
    </source>
</evidence>
<proteinExistence type="predicted"/>
<evidence type="ECO:0000313" key="6">
    <source>
        <dbReference type="Proteomes" id="UP001420932"/>
    </source>
</evidence>
<dbReference type="PANTHER" id="PTHR42648">
    <property type="entry name" value="TRANSPOSASE, PUTATIVE-RELATED"/>
    <property type="match status" value="1"/>
</dbReference>
<dbReference type="InterPro" id="IPR036397">
    <property type="entry name" value="RNaseH_sf"/>
</dbReference>
<dbReference type="SUPFAM" id="SSF53098">
    <property type="entry name" value="Ribonuclease H-like"/>
    <property type="match status" value="1"/>
</dbReference>
<accession>A0AAP0JK12</accession>
<dbReference type="EMBL" id="JBBNAF010000006">
    <property type="protein sequence ID" value="KAK9134911.1"/>
    <property type="molecule type" value="Genomic_DNA"/>
</dbReference>
<dbReference type="GO" id="GO:0003676">
    <property type="term" value="F:nucleic acid binding"/>
    <property type="evidence" value="ECO:0007669"/>
    <property type="project" value="InterPro"/>
</dbReference>
<feature type="compositionally biased region" description="Low complexity" evidence="3">
    <location>
        <begin position="157"/>
        <end position="179"/>
    </location>
</feature>
<evidence type="ECO:0000256" key="2">
    <source>
        <dbReference type="ARBA" id="ARBA00022801"/>
    </source>
</evidence>
<dbReference type="GO" id="GO:0016787">
    <property type="term" value="F:hydrolase activity"/>
    <property type="evidence" value="ECO:0007669"/>
    <property type="project" value="UniProtKB-KW"/>
</dbReference>
<feature type="compositionally biased region" description="Pro residues" evidence="3">
    <location>
        <begin position="144"/>
        <end position="156"/>
    </location>
</feature>
<dbReference type="SUPFAM" id="SSF56672">
    <property type="entry name" value="DNA/RNA polymerases"/>
    <property type="match status" value="1"/>
</dbReference>
<gene>
    <name evidence="5" type="ORF">Syun_014241</name>
</gene>
<keyword evidence="1" id="KW-0479">Metal-binding</keyword>
<keyword evidence="2" id="KW-0378">Hydrolase</keyword>
<name>A0AAP0JK12_9MAGN</name>
<dbReference type="InterPro" id="IPR012337">
    <property type="entry name" value="RNaseH-like_sf"/>
</dbReference>